<keyword evidence="2" id="KW-1185">Reference proteome</keyword>
<accession>A0ACC6U729</accession>
<sequence>MNRTYRSVWNESTGTWVAAHENAKGRKKKSSIQAVLVTCTTVLVGGLLASGTALANSGTGLDLGGCANTGSGSSIAIDGAVGTYCANATGTSAIAIGSTATAGGAGSGTTWNGITGGDWDQVALGVRTKATAGGATAVGSDALASGVHASAFGNSATASANSAMAIGDSSFASVLGAAAIGSSSTASGTGATAVGAGSTASASSAVALGTNAVANTSNSVALGANSVADSATLGTAGYNPGSSTLAATAAGGEVSVGAAGAERRVTNVAAGLNGSDAVNVSQLQSENAKVDQIGANTAAALGGGSTYDATTGTVSAPSYTVGGTTVSNIGGAISNIDSRVTQNTADISTINTTVNNINNGSGIKYFHANSALADSTASGANTVAIGGAATASGGSATAIGVGTTASGAESIALGGQSASVGQYSTALGYGAKAISQNTFAIGQSSTAVASDAIAMGTQSMTDANSSAAIAMGRRTRALNALNGIAVGDQATVSANAGVAIGFNATASATNSVALGAGSTTTADLSTVGYNPASGTLSGTSSTANGEVSIGSAGAERRVTNVAAGSAATDAVNVSQLQSENAKADEIGANTAAALGGGSTYDATTGTVSAPSYTVGGTTVSNIGGAISNIDARTTQNAADITSLTTQISSGSVGLVQQDATTRNITVASATDGSIVDFTGTAGVRKLTGVAAGAVNASSVDAVNGTQLYGVSSSTASAIGGGSTVNPDGSISAPSYTVGGTTVNSIGGAVSNIDARTIQNTTQIAQNSSDITNLTTALASGEVGLVQQDPTTRNITVAKDTDGTIVDFTGTAGARRLTGVLAGNVNASSLDAVNGAQLYGVSQSVSNALGGGSSVNSDGSISAPSYTVGGTTVNSIGGAVSNIDARTTQNATNITNLTDQINSGQVGLVQQDPTTQNITVAASTGGSLIDVSGTAGPRVITGVAAGAVSASSTDAINGSQLYNVSNSMASALGGGSTVNSDGTISAPAYVVGGTTVNSVGGAITNIDARTTQNTADIASITNGLNSGTIGMVQQDQTTHNITVAKNTDGSAVDFSGTAGTRKLTGITSGDISASSTDAVTGAQAYSMNQSIANAIGGGSTVNSDGTISAPTFNVGGTTVNSIAGAVTNLDTRVTQNSSDINSINNTLTEITTGNAGIKYFHSNSELADSQATGTNAVAIGGNAKATADNSVALGANSVADRANTVSVGAKGSERQIANVAAGTEATDAVNVSQLNETVQNAMGNMPAGMTAKDYTDQRFNTMQNTVNQVAKNSYAGIAAAMAMPNLTPSGPGKTVVAAGAGSYKSGSAVGVGVTYRSVDSKWLVNGALSVTSTGDAGVRAQVGYEF</sequence>
<comment type="caution">
    <text evidence="1">The sequence shown here is derived from an EMBL/GenBank/DDBJ whole genome shotgun (WGS) entry which is preliminary data.</text>
</comment>
<name>A0ACC6U729_9BURK</name>
<dbReference type="Proteomes" id="UP001558850">
    <property type="component" value="Unassembled WGS sequence"/>
</dbReference>
<reference evidence="1" key="1">
    <citation type="submission" date="2024-07" db="EMBL/GenBank/DDBJ databases">
        <title>A survey of Mimosa microsymbionts across Brazilian biomes reveals a high diversity of Paraburkholderia nodulating endemic species, but also that Cupriavidus is common as a symbiont of widespread species.</title>
        <authorList>
            <person name="Rouws L."/>
            <person name="Barauna A."/>
            <person name="Beukes C."/>
            <person name="Rouws J.R.C."/>
            <person name="De Faria S.M."/>
            <person name="Gross E."/>
            <person name="Bueno Dos Reis Junior F."/>
            <person name="Simon M.F."/>
            <person name="Maluk M."/>
            <person name="Odee D.W."/>
            <person name="Kenicer G."/>
            <person name="Young J.P.W."/>
            <person name="Reis V.M."/>
            <person name="Zilli J."/>
            <person name="James E.K."/>
        </authorList>
    </citation>
    <scope>NUCLEOTIDE SEQUENCE</scope>
    <source>
        <strain evidence="1">EG181B</strain>
    </source>
</reference>
<organism evidence="1 2">
    <name type="scientific">Paraburkholderia phymatum</name>
    <dbReference type="NCBI Taxonomy" id="148447"/>
    <lineage>
        <taxon>Bacteria</taxon>
        <taxon>Pseudomonadati</taxon>
        <taxon>Pseudomonadota</taxon>
        <taxon>Betaproteobacteria</taxon>
        <taxon>Burkholderiales</taxon>
        <taxon>Burkholderiaceae</taxon>
        <taxon>Paraburkholderia</taxon>
    </lineage>
</organism>
<proteinExistence type="predicted"/>
<protein>
    <submittedName>
        <fullName evidence="1">YadA family autotransporter adhesin</fullName>
    </submittedName>
</protein>
<dbReference type="EMBL" id="JBFRCH010000020">
    <property type="protein sequence ID" value="MEX3935372.1"/>
    <property type="molecule type" value="Genomic_DNA"/>
</dbReference>
<gene>
    <name evidence="1" type="ORF">AB4Y32_26855</name>
</gene>
<evidence type="ECO:0000313" key="1">
    <source>
        <dbReference type="EMBL" id="MEX3935372.1"/>
    </source>
</evidence>
<evidence type="ECO:0000313" key="2">
    <source>
        <dbReference type="Proteomes" id="UP001558850"/>
    </source>
</evidence>